<accession>A0AAD9V928</accession>
<protein>
    <submittedName>
        <fullName evidence="1">Uncharacterized protein</fullName>
    </submittedName>
</protein>
<name>A0AAD9V928_ACRCE</name>
<proteinExistence type="predicted"/>
<sequence>MISRRGLPGCNERETHSYVVNMFEERDMQGAGMSEERTMRLKRQRATEMFKFKENQQNKLNLGEIWQEFPSAFNSNFYPRKSKFSLKGIIQENSPLNHRHLGLKFLASKSMVAAITLFPDLVLCISTYSAK</sequence>
<comment type="caution">
    <text evidence="1">The sequence shown here is derived from an EMBL/GenBank/DDBJ whole genome shotgun (WGS) entry which is preliminary data.</text>
</comment>
<keyword evidence="2" id="KW-1185">Reference proteome</keyword>
<gene>
    <name evidence="1" type="ORF">P5673_010922</name>
</gene>
<reference evidence="1" key="2">
    <citation type="journal article" date="2023" name="Science">
        <title>Genomic signatures of disease resistance in endangered staghorn corals.</title>
        <authorList>
            <person name="Vollmer S.V."/>
            <person name="Selwyn J.D."/>
            <person name="Despard B.A."/>
            <person name="Roesel C.L."/>
        </authorList>
    </citation>
    <scope>NUCLEOTIDE SEQUENCE</scope>
    <source>
        <strain evidence="1">K2</strain>
    </source>
</reference>
<dbReference type="Proteomes" id="UP001249851">
    <property type="component" value="Unassembled WGS sequence"/>
</dbReference>
<evidence type="ECO:0000313" key="1">
    <source>
        <dbReference type="EMBL" id="KAK2565744.1"/>
    </source>
</evidence>
<dbReference type="AlphaFoldDB" id="A0AAD9V928"/>
<organism evidence="1 2">
    <name type="scientific">Acropora cervicornis</name>
    <name type="common">Staghorn coral</name>
    <dbReference type="NCBI Taxonomy" id="6130"/>
    <lineage>
        <taxon>Eukaryota</taxon>
        <taxon>Metazoa</taxon>
        <taxon>Cnidaria</taxon>
        <taxon>Anthozoa</taxon>
        <taxon>Hexacorallia</taxon>
        <taxon>Scleractinia</taxon>
        <taxon>Astrocoeniina</taxon>
        <taxon>Acroporidae</taxon>
        <taxon>Acropora</taxon>
    </lineage>
</organism>
<evidence type="ECO:0000313" key="2">
    <source>
        <dbReference type="Proteomes" id="UP001249851"/>
    </source>
</evidence>
<reference evidence="1" key="1">
    <citation type="journal article" date="2023" name="G3 (Bethesda)">
        <title>Whole genome assembly and annotation of the endangered Caribbean coral Acropora cervicornis.</title>
        <authorList>
            <person name="Selwyn J.D."/>
            <person name="Vollmer S.V."/>
        </authorList>
    </citation>
    <scope>NUCLEOTIDE SEQUENCE</scope>
    <source>
        <strain evidence="1">K2</strain>
    </source>
</reference>
<dbReference type="EMBL" id="JARQWQ010000019">
    <property type="protein sequence ID" value="KAK2565744.1"/>
    <property type="molecule type" value="Genomic_DNA"/>
</dbReference>